<dbReference type="CDD" id="cd03786">
    <property type="entry name" value="GTB_UDP-GlcNAc_2-Epimerase"/>
    <property type="match status" value="1"/>
</dbReference>
<evidence type="ECO:0000259" key="4">
    <source>
        <dbReference type="Pfam" id="PF02350"/>
    </source>
</evidence>
<dbReference type="Gene3D" id="3.40.50.2000">
    <property type="entry name" value="Glycogen Phosphorylase B"/>
    <property type="match status" value="2"/>
</dbReference>
<evidence type="ECO:0000256" key="3">
    <source>
        <dbReference type="ARBA" id="ARBA00038858"/>
    </source>
</evidence>
<sequence length="376" mass="41730">MRILIVFGTRPEAIKMAPLVKEIERQEVLDSRVCVTAQHREMLDQVLQLFEITPDYDLDIMKPGQDLYEVTSGILNGIKDVLREFKPDIVLVHGDTATTFATALAAFYEKIPVAHVEAGLRTGDLYSPWPEEGNRKLTGTLAKYHFAPTELSKKNLLSESVDSSVIHVTGNTVIDSLHWVVKQLEKPGEMSKNLAHQFPFLDSDKRLILVTGHRRESFGGGFESICSALKGIALKYPDCQIVYPVHLNPNVQEPVNRLLIGVKNICLIEPLDYLPFVYLMNRSHIILTDSGGIQEEAPSLGKPVLVMRETTERPEAVTAGTVKLVGTDATKIVTAVSLLMDDANEYNKMSRSINPYGDGKACGRIVDVIMNQEGMC</sequence>
<gene>
    <name evidence="5" type="ORF">MNBD_GAMMA17-805</name>
</gene>
<dbReference type="FunFam" id="3.40.50.2000:FF:000043">
    <property type="entry name" value="UDP-N-acetylglucosamine 2-epimerase"/>
    <property type="match status" value="1"/>
</dbReference>
<dbReference type="InterPro" id="IPR003331">
    <property type="entry name" value="UDP_GlcNAc_Epimerase_2_dom"/>
</dbReference>
<keyword evidence="1 5" id="KW-0413">Isomerase</keyword>
<dbReference type="NCBIfam" id="TIGR00236">
    <property type="entry name" value="wecB"/>
    <property type="match status" value="1"/>
</dbReference>
<proteinExistence type="inferred from homology"/>
<evidence type="ECO:0000313" key="5">
    <source>
        <dbReference type="EMBL" id="VAW89976.1"/>
    </source>
</evidence>
<dbReference type="EC" id="5.1.3.14" evidence="3"/>
<reference evidence="5" key="1">
    <citation type="submission" date="2018-06" db="EMBL/GenBank/DDBJ databases">
        <authorList>
            <person name="Zhirakovskaya E."/>
        </authorList>
    </citation>
    <scope>NUCLEOTIDE SEQUENCE</scope>
</reference>
<dbReference type="EMBL" id="UOFQ01000163">
    <property type="protein sequence ID" value="VAW89976.1"/>
    <property type="molecule type" value="Genomic_DNA"/>
</dbReference>
<accession>A0A3B1AAX6</accession>
<dbReference type="SUPFAM" id="SSF53756">
    <property type="entry name" value="UDP-Glycosyltransferase/glycogen phosphorylase"/>
    <property type="match status" value="1"/>
</dbReference>
<organism evidence="5">
    <name type="scientific">hydrothermal vent metagenome</name>
    <dbReference type="NCBI Taxonomy" id="652676"/>
    <lineage>
        <taxon>unclassified sequences</taxon>
        <taxon>metagenomes</taxon>
        <taxon>ecological metagenomes</taxon>
    </lineage>
</organism>
<feature type="domain" description="UDP-N-acetylglucosamine 2-epimerase" evidence="4">
    <location>
        <begin position="21"/>
        <end position="369"/>
    </location>
</feature>
<dbReference type="PANTHER" id="PTHR43174:SF2">
    <property type="entry name" value="UDP-N-ACETYLGLUCOSAMINE 2-EPIMERASE"/>
    <property type="match status" value="1"/>
</dbReference>
<dbReference type="GO" id="GO:0008761">
    <property type="term" value="F:UDP-N-acetylglucosamine 2-epimerase activity"/>
    <property type="evidence" value="ECO:0007669"/>
    <property type="project" value="UniProtKB-EC"/>
</dbReference>
<dbReference type="AlphaFoldDB" id="A0A3B1AAX6"/>
<dbReference type="Pfam" id="PF02350">
    <property type="entry name" value="Epimerase_2"/>
    <property type="match status" value="1"/>
</dbReference>
<protein>
    <recommendedName>
        <fullName evidence="3">UDP-N-acetylglucosamine 2-epimerase (non-hydrolyzing)</fullName>
        <ecNumber evidence="3">5.1.3.14</ecNumber>
    </recommendedName>
</protein>
<comment type="similarity">
    <text evidence="2">Belongs to the UDP-N-acetylglucosamine 2-epimerase family.</text>
</comment>
<name>A0A3B1AAX6_9ZZZZ</name>
<dbReference type="InterPro" id="IPR029767">
    <property type="entry name" value="WecB-like"/>
</dbReference>
<evidence type="ECO:0000256" key="1">
    <source>
        <dbReference type="ARBA" id="ARBA00023235"/>
    </source>
</evidence>
<evidence type="ECO:0000256" key="2">
    <source>
        <dbReference type="ARBA" id="ARBA00038209"/>
    </source>
</evidence>
<dbReference type="PANTHER" id="PTHR43174">
    <property type="entry name" value="UDP-N-ACETYLGLUCOSAMINE 2-EPIMERASE"/>
    <property type="match status" value="1"/>
</dbReference>